<dbReference type="InterPro" id="IPR022385">
    <property type="entry name" value="Rhs_assc_core"/>
</dbReference>
<dbReference type="Gene3D" id="2.180.10.10">
    <property type="entry name" value="RHS repeat-associated core"/>
    <property type="match status" value="1"/>
</dbReference>
<protein>
    <recommendedName>
        <fullName evidence="3">RHS repeat-associated core domain-containing protein</fullName>
    </recommendedName>
</protein>
<evidence type="ECO:0000313" key="2">
    <source>
        <dbReference type="Proteomes" id="UP000479293"/>
    </source>
</evidence>
<name>A0A7C9F201_9BACT</name>
<accession>A0A7C9F201</accession>
<proteinExistence type="predicted"/>
<keyword evidence="2" id="KW-1185">Reference proteome</keyword>
<sequence length="387" mass="42149">MTDNLDNLRTACRSGEKLDSLGNVVALLPGDDLRNLVQENAYDPWGLNLPDLERSAVLPDWWQFSMKERDYRAYDEFEFRHYDAAIGRFMSIDPLFQQFRGISPFNYADNNPSTFIDLYGLQGRVTTHDPGNSGAISSGGGSASPQGPSFGFGGIGNVVGTLVFNYYVNKKINEPRDKALEALNASPNVRLAQQKASLGLYGRAAAAGWQPGQPMPGIDAIQTDYTLAGAYVGTKVLAKPLEYLARPIAGALKTQWIKYMGNGKAVETIPNGNFYSVAFETKIPNSLYPNKGSYSHFKAANTALSEAMATDATFANNMKSLGISIPRTNGGTITGGKIPNWVWHHNTEPGVMQLVPQIQHTNGSIFWNTLHPGGRGGMSIWGGGYRK</sequence>
<dbReference type="EMBL" id="WHLY01000001">
    <property type="protein sequence ID" value="MPR31925.1"/>
    <property type="molecule type" value="Genomic_DNA"/>
</dbReference>
<dbReference type="Proteomes" id="UP000479293">
    <property type="component" value="Unassembled WGS sequence"/>
</dbReference>
<comment type="caution">
    <text evidence="1">The sequence shown here is derived from an EMBL/GenBank/DDBJ whole genome shotgun (WGS) entry which is preliminary data.</text>
</comment>
<dbReference type="Pfam" id="PF12639">
    <property type="entry name" value="Colicin-DNase"/>
    <property type="match status" value="1"/>
</dbReference>
<dbReference type="AlphaFoldDB" id="A0A7C9F201"/>
<dbReference type="RefSeq" id="WP_373330579.1">
    <property type="nucleotide sequence ID" value="NZ_WHLY01000001.1"/>
</dbReference>
<evidence type="ECO:0000313" key="1">
    <source>
        <dbReference type="EMBL" id="MPR31925.1"/>
    </source>
</evidence>
<gene>
    <name evidence="1" type="ORF">GBK04_00815</name>
</gene>
<evidence type="ECO:0008006" key="3">
    <source>
        <dbReference type="Google" id="ProtNLM"/>
    </source>
</evidence>
<dbReference type="NCBIfam" id="TIGR03696">
    <property type="entry name" value="Rhs_assc_core"/>
    <property type="match status" value="1"/>
</dbReference>
<reference evidence="1 2" key="1">
    <citation type="submission" date="2019-10" db="EMBL/GenBank/DDBJ databases">
        <title>Draft Genome Sequence of Cytophagaceae sp. SJW1-29.</title>
        <authorList>
            <person name="Choi A."/>
        </authorList>
    </citation>
    <scope>NUCLEOTIDE SEQUENCE [LARGE SCALE GENOMIC DNA]</scope>
    <source>
        <strain evidence="1 2">SJW1-29</strain>
    </source>
</reference>
<organism evidence="1 2">
    <name type="scientific">Salmonirosea aquatica</name>
    <dbReference type="NCBI Taxonomy" id="2654236"/>
    <lineage>
        <taxon>Bacteria</taxon>
        <taxon>Pseudomonadati</taxon>
        <taxon>Bacteroidota</taxon>
        <taxon>Cytophagia</taxon>
        <taxon>Cytophagales</taxon>
        <taxon>Spirosomataceae</taxon>
        <taxon>Salmonirosea</taxon>
    </lineage>
</organism>